<dbReference type="STRING" id="2518989.IMCC3088_1259"/>
<organism evidence="6 7">
    <name type="scientific">Aequoribacter fuscus</name>
    <dbReference type="NCBI Taxonomy" id="2518989"/>
    <lineage>
        <taxon>Bacteria</taxon>
        <taxon>Pseudomonadati</taxon>
        <taxon>Pseudomonadota</taxon>
        <taxon>Gammaproteobacteria</taxon>
        <taxon>Cellvibrionales</taxon>
        <taxon>Halieaceae</taxon>
        <taxon>Aequoribacter</taxon>
    </lineage>
</organism>
<keyword evidence="3" id="KW-0547">Nucleotide-binding</keyword>
<evidence type="ECO:0000256" key="1">
    <source>
        <dbReference type="ARBA" id="ARBA00005417"/>
    </source>
</evidence>
<dbReference type="PROSITE" id="PS00211">
    <property type="entry name" value="ABC_TRANSPORTER_1"/>
    <property type="match status" value="1"/>
</dbReference>
<dbReference type="AlphaFoldDB" id="F3KY91"/>
<dbReference type="InterPro" id="IPR003439">
    <property type="entry name" value="ABC_transporter-like_ATP-bd"/>
</dbReference>
<dbReference type="InterPro" id="IPR017871">
    <property type="entry name" value="ABC_transporter-like_CS"/>
</dbReference>
<proteinExistence type="inferred from homology"/>
<dbReference type="Pfam" id="PF00005">
    <property type="entry name" value="ABC_tran"/>
    <property type="match status" value="1"/>
</dbReference>
<comment type="caution">
    <text evidence="6">The sequence shown here is derived from an EMBL/GenBank/DDBJ whole genome shotgun (WGS) entry which is preliminary data.</text>
</comment>
<dbReference type="InterPro" id="IPR027417">
    <property type="entry name" value="P-loop_NTPase"/>
</dbReference>
<evidence type="ECO:0000313" key="6">
    <source>
        <dbReference type="EMBL" id="EGG30947.1"/>
    </source>
</evidence>
<gene>
    <name evidence="6" type="ORF">IMCC3088_1259</name>
</gene>
<dbReference type="RefSeq" id="WP_009574368.1">
    <property type="nucleotide sequence ID" value="NZ_AEIG01000002.1"/>
</dbReference>
<dbReference type="SMART" id="SM00382">
    <property type="entry name" value="AAA"/>
    <property type="match status" value="1"/>
</dbReference>
<dbReference type="GO" id="GO:0005524">
    <property type="term" value="F:ATP binding"/>
    <property type="evidence" value="ECO:0007669"/>
    <property type="project" value="UniProtKB-KW"/>
</dbReference>
<dbReference type="eggNOG" id="COG1116">
    <property type="taxonomic scope" value="Bacteria"/>
</dbReference>
<comment type="similarity">
    <text evidence="1">Belongs to the ABC transporter superfamily.</text>
</comment>
<keyword evidence="2" id="KW-0813">Transport</keyword>
<feature type="domain" description="ABC transporter" evidence="5">
    <location>
        <begin position="15"/>
        <end position="247"/>
    </location>
</feature>
<name>F3KY91_9GAMM</name>
<dbReference type="EMBL" id="AEIG01000002">
    <property type="protein sequence ID" value="EGG30947.1"/>
    <property type="molecule type" value="Genomic_DNA"/>
</dbReference>
<dbReference type="PANTHER" id="PTHR42788">
    <property type="entry name" value="TAURINE IMPORT ATP-BINDING PROTEIN-RELATED"/>
    <property type="match status" value="1"/>
</dbReference>
<evidence type="ECO:0000256" key="4">
    <source>
        <dbReference type="ARBA" id="ARBA00022840"/>
    </source>
</evidence>
<dbReference type="CDD" id="cd03293">
    <property type="entry name" value="ABC_NrtD_SsuB_transporters"/>
    <property type="match status" value="1"/>
</dbReference>
<dbReference type="GO" id="GO:0016887">
    <property type="term" value="F:ATP hydrolysis activity"/>
    <property type="evidence" value="ECO:0007669"/>
    <property type="project" value="InterPro"/>
</dbReference>
<keyword evidence="4" id="KW-0067">ATP-binding</keyword>
<reference evidence="6 7" key="1">
    <citation type="journal article" date="2011" name="J. Bacteriol.">
        <title>Genome sequence of strain IMCC3088, a proteorhodopsin-containing marine bacterium belonging to the OM60/NOR5 clade.</title>
        <authorList>
            <person name="Jang Y."/>
            <person name="Oh H.M."/>
            <person name="Kang I."/>
            <person name="Lee K."/>
            <person name="Yang S.J."/>
            <person name="Cho J.C."/>
        </authorList>
    </citation>
    <scope>NUCLEOTIDE SEQUENCE [LARGE SCALE GENOMIC DNA]</scope>
    <source>
        <strain evidence="6 7">IMCC3088</strain>
    </source>
</reference>
<evidence type="ECO:0000259" key="5">
    <source>
        <dbReference type="PROSITE" id="PS50893"/>
    </source>
</evidence>
<sequence length="271" mass="30206">MTTVTSKPEISVSGLYVDSVHKQFRLRDGTEFTALKNISLNLEDNQIGVLLGPSGCGKSTLLRMIAGLESIEEGTIRLNGRVIRGAGADRAMVFQSYSSFPWLSVRDNVAFGLKGRGEALSLREGVVDYYIDAVKLTAFANAYPHQLSGGMQQRVAIARTLASNPELLLMDEPFGALDPETRWQMQALLLDIVRKEKTTVLMVSHDIEEALYLGDVIFFMGTKPGRVCDVIRPNIERNGQDRDALLELDRYRELEREIRAKMRSQALELVA</sequence>
<dbReference type="PROSITE" id="PS50893">
    <property type="entry name" value="ABC_TRANSPORTER_2"/>
    <property type="match status" value="1"/>
</dbReference>
<evidence type="ECO:0000256" key="2">
    <source>
        <dbReference type="ARBA" id="ARBA00022448"/>
    </source>
</evidence>
<dbReference type="InterPro" id="IPR050166">
    <property type="entry name" value="ABC_transporter_ATP-bind"/>
</dbReference>
<accession>F3KY91</accession>
<protein>
    <submittedName>
        <fullName evidence="6">Putative ABC transporter (ATP binding protein)</fullName>
    </submittedName>
</protein>
<evidence type="ECO:0000256" key="3">
    <source>
        <dbReference type="ARBA" id="ARBA00022741"/>
    </source>
</evidence>
<evidence type="ECO:0000313" key="7">
    <source>
        <dbReference type="Proteomes" id="UP000005615"/>
    </source>
</evidence>
<dbReference type="Gene3D" id="3.40.50.300">
    <property type="entry name" value="P-loop containing nucleotide triphosphate hydrolases"/>
    <property type="match status" value="1"/>
</dbReference>
<dbReference type="InterPro" id="IPR003593">
    <property type="entry name" value="AAA+_ATPase"/>
</dbReference>
<keyword evidence="7" id="KW-1185">Reference proteome</keyword>
<dbReference type="Proteomes" id="UP000005615">
    <property type="component" value="Unassembled WGS sequence"/>
</dbReference>
<dbReference type="PANTHER" id="PTHR42788:SF13">
    <property type="entry name" value="ALIPHATIC SULFONATES IMPORT ATP-BINDING PROTEIN SSUB"/>
    <property type="match status" value="1"/>
</dbReference>
<dbReference type="SUPFAM" id="SSF52540">
    <property type="entry name" value="P-loop containing nucleoside triphosphate hydrolases"/>
    <property type="match status" value="1"/>
</dbReference>